<dbReference type="InterPro" id="IPR009057">
    <property type="entry name" value="Homeodomain-like_sf"/>
</dbReference>
<dbReference type="RefSeq" id="WP_112712704.1">
    <property type="nucleotide sequence ID" value="NZ_LS483250.1"/>
</dbReference>
<evidence type="ECO:0000313" key="6">
    <source>
        <dbReference type="Proteomes" id="UP000250163"/>
    </source>
</evidence>
<dbReference type="PROSITE" id="PS00041">
    <property type="entry name" value="HTH_ARAC_FAMILY_1"/>
    <property type="match status" value="1"/>
</dbReference>
<gene>
    <name evidence="5" type="ORF">MORIYA_0715</name>
</gene>
<keyword evidence="2" id="KW-0238">DNA-binding</keyword>
<reference evidence="6" key="1">
    <citation type="submission" date="2018-05" db="EMBL/GenBank/DDBJ databases">
        <authorList>
            <person name="Cea G.-C."/>
            <person name="William W."/>
        </authorList>
    </citation>
    <scope>NUCLEOTIDE SEQUENCE [LARGE SCALE GENOMIC DNA]</scope>
    <source>
        <strain evidence="6">DB21MT 5</strain>
    </source>
</reference>
<evidence type="ECO:0000256" key="1">
    <source>
        <dbReference type="ARBA" id="ARBA00023015"/>
    </source>
</evidence>
<dbReference type="InterPro" id="IPR018060">
    <property type="entry name" value="HTH_AraC"/>
</dbReference>
<dbReference type="PANTHER" id="PTHR40055">
    <property type="entry name" value="TRANSCRIPTIONAL REGULATOR YGIV-RELATED"/>
    <property type="match status" value="1"/>
</dbReference>
<dbReference type="EMBL" id="LS483250">
    <property type="protein sequence ID" value="SQD77193.1"/>
    <property type="molecule type" value="Genomic_DNA"/>
</dbReference>
<organism evidence="5 6">
    <name type="scientific">Moritella yayanosii</name>
    <dbReference type="NCBI Taxonomy" id="69539"/>
    <lineage>
        <taxon>Bacteria</taxon>
        <taxon>Pseudomonadati</taxon>
        <taxon>Pseudomonadota</taxon>
        <taxon>Gammaproteobacteria</taxon>
        <taxon>Alteromonadales</taxon>
        <taxon>Moritellaceae</taxon>
        <taxon>Moritella</taxon>
    </lineage>
</organism>
<evidence type="ECO:0000256" key="3">
    <source>
        <dbReference type="ARBA" id="ARBA00023163"/>
    </source>
</evidence>
<protein>
    <submittedName>
        <fullName evidence="5">AraC family transcriptional regulator</fullName>
    </submittedName>
</protein>
<dbReference type="Pfam" id="PF06445">
    <property type="entry name" value="GyrI-like"/>
    <property type="match status" value="1"/>
</dbReference>
<dbReference type="SUPFAM" id="SSF55136">
    <property type="entry name" value="Probable bacterial effector-binding domain"/>
    <property type="match status" value="1"/>
</dbReference>
<dbReference type="Gene3D" id="3.20.80.10">
    <property type="entry name" value="Regulatory factor, effector binding domain"/>
    <property type="match status" value="1"/>
</dbReference>
<dbReference type="PANTHER" id="PTHR40055:SF1">
    <property type="entry name" value="TRANSCRIPTIONAL REGULATOR YGIV-RELATED"/>
    <property type="match status" value="1"/>
</dbReference>
<dbReference type="GO" id="GO:0003700">
    <property type="term" value="F:DNA-binding transcription factor activity"/>
    <property type="evidence" value="ECO:0007669"/>
    <property type="project" value="InterPro"/>
</dbReference>
<dbReference type="InterPro" id="IPR018062">
    <property type="entry name" value="HTH_AraC-typ_CS"/>
</dbReference>
<dbReference type="OrthoDB" id="282744at2"/>
<keyword evidence="1" id="KW-0805">Transcription regulation</keyword>
<dbReference type="AlphaFoldDB" id="A0A330LKE4"/>
<dbReference type="InterPro" id="IPR010499">
    <property type="entry name" value="AraC_E-bd"/>
</dbReference>
<dbReference type="PROSITE" id="PS01124">
    <property type="entry name" value="HTH_ARAC_FAMILY_2"/>
    <property type="match status" value="1"/>
</dbReference>
<evidence type="ECO:0000259" key="4">
    <source>
        <dbReference type="PROSITE" id="PS01124"/>
    </source>
</evidence>
<dbReference type="InterPro" id="IPR029442">
    <property type="entry name" value="GyrI-like"/>
</dbReference>
<dbReference type="Gene3D" id="1.10.10.60">
    <property type="entry name" value="Homeodomain-like"/>
    <property type="match status" value="1"/>
</dbReference>
<dbReference type="InterPro" id="IPR050908">
    <property type="entry name" value="SmbC-like"/>
</dbReference>
<dbReference type="GO" id="GO:0043565">
    <property type="term" value="F:sequence-specific DNA binding"/>
    <property type="evidence" value="ECO:0007669"/>
    <property type="project" value="InterPro"/>
</dbReference>
<keyword evidence="3" id="KW-0804">Transcription</keyword>
<evidence type="ECO:0000256" key="2">
    <source>
        <dbReference type="ARBA" id="ARBA00023125"/>
    </source>
</evidence>
<evidence type="ECO:0000313" key="5">
    <source>
        <dbReference type="EMBL" id="SQD77193.1"/>
    </source>
</evidence>
<dbReference type="SMART" id="SM00871">
    <property type="entry name" value="AraC_E_bind"/>
    <property type="match status" value="1"/>
</dbReference>
<dbReference type="Proteomes" id="UP000250163">
    <property type="component" value="Chromosome MORIYA"/>
</dbReference>
<keyword evidence="6" id="KW-1185">Reference proteome</keyword>
<feature type="domain" description="HTH araC/xylS-type" evidence="4">
    <location>
        <begin position="9"/>
        <end position="108"/>
    </location>
</feature>
<name>A0A330LKE4_9GAMM</name>
<dbReference type="InterPro" id="IPR011256">
    <property type="entry name" value="Reg_factor_effector_dom_sf"/>
</dbReference>
<dbReference type="SUPFAM" id="SSF46689">
    <property type="entry name" value="Homeodomain-like"/>
    <property type="match status" value="2"/>
</dbReference>
<dbReference type="SMART" id="SM00342">
    <property type="entry name" value="HTH_ARAC"/>
    <property type="match status" value="1"/>
</dbReference>
<dbReference type="Pfam" id="PF12833">
    <property type="entry name" value="HTH_18"/>
    <property type="match status" value="1"/>
</dbReference>
<accession>A0A330LKE4</accession>
<dbReference type="KEGG" id="mya:MORIYA_0715"/>
<sequence>MVKYQNRFIEILSYVEANLDTDLDVEKLCQLAYLSKYHFHRQCSAFFGMSVMSLVKLLRLKRAAYQLAYRSETKVVDVALACGYESHEGFCRAFKKIFNQSPSGFSLAPDWTPWHSKYEPILKLRTKIMTDKVNLNVEIVEFPETLVATMEHRGAPDLLGNTIKKFIEWRKENRFPPSKSKTFNLLYDDPNVTAPDEYRLDLCCSIECEVEESPEGIVNKVIPKGRCAVIRHIGSDDYLSVLINSLYSKWLEESHYELRDFPIFLERVCFFPESSENEVITDIYLPIK</sequence>
<proteinExistence type="predicted"/>